<evidence type="ECO:0000256" key="13">
    <source>
        <dbReference type="ARBA" id="ARBA00022737"/>
    </source>
</evidence>
<dbReference type="GO" id="GO:0001965">
    <property type="term" value="F:G-protein alpha-subunit binding"/>
    <property type="evidence" value="ECO:0007669"/>
    <property type="project" value="InterPro"/>
</dbReference>
<dbReference type="AlphaFoldDB" id="G3WQD0"/>
<dbReference type="Ensembl" id="ENSSHAT00000017780.2">
    <property type="protein sequence ID" value="ENSSHAP00000017635.2"/>
    <property type="gene ID" value="ENSSHAG00000014973.2"/>
</dbReference>
<dbReference type="SUPFAM" id="SSF54236">
    <property type="entry name" value="Ubiquitin-like"/>
    <property type="match status" value="2"/>
</dbReference>
<feature type="region of interest" description="Disordered" evidence="22">
    <location>
        <begin position="1"/>
        <end position="62"/>
    </location>
</feature>
<dbReference type="Gene3D" id="3.10.20.90">
    <property type="entry name" value="Phosphatidylinositol 3-kinase Catalytic Subunit, Chain A, domain 1"/>
    <property type="match status" value="2"/>
</dbReference>
<keyword evidence="6" id="KW-0343">GTPase activation</keyword>
<dbReference type="PROSITE" id="PS50898">
    <property type="entry name" value="RBD"/>
    <property type="match status" value="2"/>
</dbReference>
<evidence type="ECO:0000256" key="10">
    <source>
        <dbReference type="ARBA" id="ARBA00022618"/>
    </source>
</evidence>
<keyword evidence="18" id="KW-0966">Cell projection</keyword>
<dbReference type="GO" id="GO:0007051">
    <property type="term" value="P:spindle organization"/>
    <property type="evidence" value="ECO:0007669"/>
    <property type="project" value="Ensembl"/>
</dbReference>
<organism evidence="25 26">
    <name type="scientific">Sarcophilus harrisii</name>
    <name type="common">Tasmanian devil</name>
    <name type="synonym">Sarcophilus laniarius</name>
    <dbReference type="NCBI Taxonomy" id="9305"/>
    <lineage>
        <taxon>Eukaryota</taxon>
        <taxon>Metazoa</taxon>
        <taxon>Chordata</taxon>
        <taxon>Craniata</taxon>
        <taxon>Vertebrata</taxon>
        <taxon>Euteleostomi</taxon>
        <taxon>Mammalia</taxon>
        <taxon>Metatheria</taxon>
        <taxon>Dasyuromorphia</taxon>
        <taxon>Dasyuridae</taxon>
        <taxon>Sarcophilus</taxon>
    </lineage>
</organism>
<dbReference type="FunFam" id="3.10.20.90:FF:000145">
    <property type="entry name" value="regulator of G-protein signaling 14 isoform X1"/>
    <property type="match status" value="1"/>
</dbReference>
<evidence type="ECO:0000256" key="6">
    <source>
        <dbReference type="ARBA" id="ARBA00022468"/>
    </source>
</evidence>
<evidence type="ECO:0000256" key="11">
    <source>
        <dbReference type="ARBA" id="ARBA00022700"/>
    </source>
</evidence>
<evidence type="ECO:0000256" key="2">
    <source>
        <dbReference type="ARBA" id="ARBA00004279"/>
    </source>
</evidence>
<dbReference type="PANTHER" id="PTHR45945">
    <property type="entry name" value="REGULATOR OF G-PROTEIN SIGNALING LOCO"/>
    <property type="match status" value="1"/>
</dbReference>
<dbReference type="GO" id="GO:0006913">
    <property type="term" value="P:nucleocytoplasmic transport"/>
    <property type="evidence" value="ECO:0007669"/>
    <property type="project" value="Ensembl"/>
</dbReference>
<dbReference type="SUPFAM" id="SSF48097">
    <property type="entry name" value="Regulator of G-protein signaling, RGS"/>
    <property type="match status" value="1"/>
</dbReference>
<dbReference type="GO" id="GO:0005886">
    <property type="term" value="C:plasma membrane"/>
    <property type="evidence" value="ECO:0007669"/>
    <property type="project" value="UniProtKB-SubCell"/>
</dbReference>
<dbReference type="FunFam" id="1.10.167.10:FF:000001">
    <property type="entry name" value="Putative regulator of g-protein signaling 12"/>
    <property type="match status" value="1"/>
</dbReference>
<dbReference type="Gene3D" id="1.10.196.10">
    <property type="match status" value="1"/>
</dbReference>
<dbReference type="GO" id="GO:0031914">
    <property type="term" value="P:negative regulation of synaptic plasticity"/>
    <property type="evidence" value="ECO:0007669"/>
    <property type="project" value="Ensembl"/>
</dbReference>
<protein>
    <recommendedName>
        <fullName evidence="21">Regulator of G-protein signaling 14</fullName>
    </recommendedName>
</protein>
<evidence type="ECO:0000313" key="26">
    <source>
        <dbReference type="Proteomes" id="UP000007648"/>
    </source>
</evidence>
<feature type="compositionally biased region" description="Pro residues" evidence="22">
    <location>
        <begin position="561"/>
        <end position="574"/>
    </location>
</feature>
<dbReference type="Pfam" id="PF02188">
    <property type="entry name" value="GoLoco"/>
    <property type="match status" value="1"/>
</dbReference>
<dbReference type="GO" id="GO:0060291">
    <property type="term" value="P:long-term synaptic potentiation"/>
    <property type="evidence" value="ECO:0007669"/>
    <property type="project" value="Ensembl"/>
</dbReference>
<keyword evidence="13" id="KW-0677">Repeat</keyword>
<dbReference type="SMART" id="SM00315">
    <property type="entry name" value="RGS"/>
    <property type="match status" value="1"/>
</dbReference>
<evidence type="ECO:0000256" key="4">
    <source>
        <dbReference type="ARBA" id="ARBA00004322"/>
    </source>
</evidence>
<evidence type="ECO:0000256" key="1">
    <source>
        <dbReference type="ARBA" id="ARBA00004236"/>
    </source>
</evidence>
<dbReference type="InterPro" id="IPR046992">
    <property type="entry name" value="RBD1_RGS14"/>
</dbReference>
<keyword evidence="15" id="KW-0472">Membrane</keyword>
<dbReference type="InterPro" id="IPR036305">
    <property type="entry name" value="RGS_sf"/>
</dbReference>
<reference evidence="25 26" key="1">
    <citation type="journal article" date="2011" name="Proc. Natl. Acad. Sci. U.S.A.">
        <title>Genetic diversity and population structure of the endangered marsupial Sarcophilus harrisii (Tasmanian devil).</title>
        <authorList>
            <person name="Miller W."/>
            <person name="Hayes V.M."/>
            <person name="Ratan A."/>
            <person name="Petersen D.C."/>
            <person name="Wittekindt N.E."/>
            <person name="Miller J."/>
            <person name="Walenz B."/>
            <person name="Knight J."/>
            <person name="Qi J."/>
            <person name="Zhao F."/>
            <person name="Wang Q."/>
            <person name="Bedoya-Reina O.C."/>
            <person name="Katiyar N."/>
            <person name="Tomsho L.P."/>
            <person name="Kasson L.M."/>
            <person name="Hardie R.A."/>
            <person name="Woodbridge P."/>
            <person name="Tindall E.A."/>
            <person name="Bertelsen M.F."/>
            <person name="Dixon D."/>
            <person name="Pyecroft S."/>
            <person name="Helgen K.M."/>
            <person name="Lesk A.M."/>
            <person name="Pringle T.H."/>
            <person name="Patterson N."/>
            <person name="Zhang Y."/>
            <person name="Kreiss A."/>
            <person name="Woods G.M."/>
            <person name="Jones M.E."/>
            <person name="Schuster S.C."/>
        </authorList>
    </citation>
    <scope>NUCLEOTIDE SEQUENCE [LARGE SCALE GENOMIC DNA]</scope>
</reference>
<feature type="region of interest" description="Disordered" evidence="22">
    <location>
        <begin position="461"/>
        <end position="504"/>
    </location>
</feature>
<dbReference type="GO" id="GO:0005813">
    <property type="term" value="C:centrosome"/>
    <property type="evidence" value="ECO:0007669"/>
    <property type="project" value="UniProtKB-SubCell"/>
</dbReference>
<dbReference type="Pfam" id="PF02196">
    <property type="entry name" value="RBD"/>
    <property type="match status" value="1"/>
</dbReference>
<keyword evidence="19" id="KW-0131">Cell cycle</keyword>
<keyword evidence="16" id="KW-0206">Cytoskeleton</keyword>
<dbReference type="PROSITE" id="PS50132">
    <property type="entry name" value="RGS"/>
    <property type="match status" value="1"/>
</dbReference>
<accession>G3WQD0</accession>
<dbReference type="GO" id="GO:0005874">
    <property type="term" value="C:microtubule"/>
    <property type="evidence" value="ECO:0007669"/>
    <property type="project" value="UniProtKB-KW"/>
</dbReference>
<feature type="domain" description="RBD" evidence="24">
    <location>
        <begin position="312"/>
        <end position="383"/>
    </location>
</feature>
<evidence type="ECO:0000256" key="3">
    <source>
        <dbReference type="ARBA" id="ARBA00004300"/>
    </source>
</evidence>
<feature type="region of interest" description="Disordered" evidence="22">
    <location>
        <begin position="541"/>
        <end position="586"/>
    </location>
</feature>
<dbReference type="GO" id="GO:0005737">
    <property type="term" value="C:cytoplasm"/>
    <property type="evidence" value="ECO:0007669"/>
    <property type="project" value="Ensembl"/>
</dbReference>
<keyword evidence="7" id="KW-1003">Cell membrane</keyword>
<evidence type="ECO:0000256" key="21">
    <source>
        <dbReference type="ARBA" id="ARBA00069200"/>
    </source>
</evidence>
<dbReference type="SMART" id="SM00390">
    <property type="entry name" value="GoLoco"/>
    <property type="match status" value="1"/>
</dbReference>
<dbReference type="InterPro" id="IPR044926">
    <property type="entry name" value="RGS_subdomain_2"/>
</dbReference>
<evidence type="ECO:0000256" key="15">
    <source>
        <dbReference type="ARBA" id="ARBA00023136"/>
    </source>
</evidence>
<dbReference type="FunCoup" id="G3WQD0">
    <property type="interactions" value="441"/>
</dbReference>
<dbReference type="Gene3D" id="1.10.167.10">
    <property type="entry name" value="Regulator of G-protein Signalling 4, domain 2"/>
    <property type="match status" value="1"/>
</dbReference>
<dbReference type="InParanoid" id="G3WQD0"/>
<evidence type="ECO:0000259" key="23">
    <source>
        <dbReference type="PROSITE" id="PS50132"/>
    </source>
</evidence>
<dbReference type="PANTHER" id="PTHR45945:SF2">
    <property type="entry name" value="REGULATOR OF G-PROTEIN SIGNALING 14"/>
    <property type="match status" value="1"/>
</dbReference>
<reference evidence="25" key="2">
    <citation type="submission" date="2025-08" db="UniProtKB">
        <authorList>
            <consortium name="Ensembl"/>
        </authorList>
    </citation>
    <scope>IDENTIFICATION</scope>
</reference>
<keyword evidence="11" id="KW-0734">Signal transduction inhibitor</keyword>
<dbReference type="GO" id="GO:0010070">
    <property type="term" value="P:zygote asymmetric cell division"/>
    <property type="evidence" value="ECO:0007669"/>
    <property type="project" value="Ensembl"/>
</dbReference>
<feature type="domain" description="RGS" evidence="23">
    <location>
        <begin position="73"/>
        <end position="190"/>
    </location>
</feature>
<dbReference type="InterPro" id="IPR024066">
    <property type="entry name" value="RGS_subdom1/3"/>
</dbReference>
<dbReference type="InterPro" id="IPR016137">
    <property type="entry name" value="RGS"/>
</dbReference>
<feature type="compositionally biased region" description="Polar residues" evidence="22">
    <location>
        <begin position="45"/>
        <end position="62"/>
    </location>
</feature>
<evidence type="ECO:0000256" key="8">
    <source>
        <dbReference type="ARBA" id="ARBA00022490"/>
    </source>
</evidence>
<evidence type="ECO:0000256" key="18">
    <source>
        <dbReference type="ARBA" id="ARBA00023273"/>
    </source>
</evidence>
<dbReference type="GO" id="GO:0005096">
    <property type="term" value="F:GTPase activator activity"/>
    <property type="evidence" value="ECO:0007669"/>
    <property type="project" value="UniProtKB-KW"/>
</dbReference>
<dbReference type="GO" id="GO:0000922">
    <property type="term" value="C:spindle pole"/>
    <property type="evidence" value="ECO:0007669"/>
    <property type="project" value="UniProtKB-SubCell"/>
</dbReference>
<proteinExistence type="predicted"/>
<dbReference type="InterPro" id="IPR046995">
    <property type="entry name" value="RGS10/12/14-like"/>
</dbReference>
<evidence type="ECO:0000259" key="24">
    <source>
        <dbReference type="PROSITE" id="PS50898"/>
    </source>
</evidence>
<evidence type="ECO:0000256" key="19">
    <source>
        <dbReference type="ARBA" id="ARBA00023306"/>
    </source>
</evidence>
<dbReference type="GO" id="GO:0014069">
    <property type="term" value="C:postsynaptic density"/>
    <property type="evidence" value="ECO:0007669"/>
    <property type="project" value="UniProtKB-SubCell"/>
</dbReference>
<dbReference type="PROSITE" id="PS50877">
    <property type="entry name" value="GOLOCO"/>
    <property type="match status" value="1"/>
</dbReference>
<keyword evidence="17" id="KW-0539">Nucleus</keyword>
<keyword evidence="9" id="KW-0597">Phosphoprotein</keyword>
<evidence type="ECO:0000256" key="12">
    <source>
        <dbReference type="ARBA" id="ARBA00022701"/>
    </source>
</evidence>
<dbReference type="GeneTree" id="ENSGT00940000161364"/>
<comment type="subcellular location">
    <subcellularLocation>
        <location evidence="1">Cell membrane</location>
    </subcellularLocation>
    <subcellularLocation>
        <location evidence="2">Cell projection</location>
        <location evidence="2">Dendrite</location>
    </subcellularLocation>
    <subcellularLocation>
        <location evidence="3">Cytoplasm</location>
        <location evidence="3">Cytoskeleton</location>
        <location evidence="3">Microtubule organizing center</location>
        <location evidence="3">Centrosome</location>
    </subcellularLocation>
    <subcellularLocation>
        <location evidence="5">Cytoplasm</location>
        <location evidence="5">Cytoskeleton</location>
        <location evidence="5">Spindle pole</location>
    </subcellularLocation>
    <subcellularLocation>
        <location evidence="4">Nucleus</location>
        <location evidence="4">PML body</location>
    </subcellularLocation>
    <subcellularLocation>
        <location evidence="20">Postsynaptic density</location>
    </subcellularLocation>
</comment>
<dbReference type="InterPro" id="IPR003116">
    <property type="entry name" value="RBD_dom"/>
</dbReference>
<feature type="domain" description="RBD" evidence="24">
    <location>
        <begin position="385"/>
        <end position="455"/>
    </location>
</feature>
<dbReference type="GO" id="GO:0007616">
    <property type="term" value="P:long-term memory"/>
    <property type="evidence" value="ECO:0007669"/>
    <property type="project" value="Ensembl"/>
</dbReference>
<evidence type="ECO:0000256" key="22">
    <source>
        <dbReference type="SAM" id="MobiDB-lite"/>
    </source>
</evidence>
<dbReference type="Pfam" id="PF00615">
    <property type="entry name" value="RGS"/>
    <property type="match status" value="1"/>
</dbReference>
<dbReference type="GO" id="GO:0007165">
    <property type="term" value="P:signal transduction"/>
    <property type="evidence" value="ECO:0007669"/>
    <property type="project" value="InterPro"/>
</dbReference>
<dbReference type="GO" id="GO:0000278">
    <property type="term" value="P:mitotic cell cycle"/>
    <property type="evidence" value="ECO:0007669"/>
    <property type="project" value="Ensembl"/>
</dbReference>
<evidence type="ECO:0000256" key="16">
    <source>
        <dbReference type="ARBA" id="ARBA00023212"/>
    </source>
</evidence>
<dbReference type="InterPro" id="IPR037881">
    <property type="entry name" value="RGS14_RGS"/>
</dbReference>
<dbReference type="GO" id="GO:0007059">
    <property type="term" value="P:chromosome segregation"/>
    <property type="evidence" value="ECO:0007669"/>
    <property type="project" value="Ensembl"/>
</dbReference>
<evidence type="ECO:0000256" key="7">
    <source>
        <dbReference type="ARBA" id="ARBA00022475"/>
    </source>
</evidence>
<dbReference type="CDD" id="cd17137">
    <property type="entry name" value="RBD1_RGS14"/>
    <property type="match status" value="1"/>
</dbReference>
<dbReference type="GO" id="GO:0045744">
    <property type="term" value="P:negative regulation of G protein-coupled receptor signaling pathway"/>
    <property type="evidence" value="ECO:0007669"/>
    <property type="project" value="Ensembl"/>
</dbReference>
<dbReference type="InterPro" id="IPR003109">
    <property type="entry name" value="GoLoco_motif"/>
</dbReference>
<keyword evidence="26" id="KW-1185">Reference proteome</keyword>
<dbReference type="GO" id="GO:0098978">
    <property type="term" value="C:glutamatergic synapse"/>
    <property type="evidence" value="ECO:0007669"/>
    <property type="project" value="Ensembl"/>
</dbReference>
<keyword evidence="14" id="KW-0770">Synapse</keyword>
<evidence type="ECO:0000256" key="20">
    <source>
        <dbReference type="ARBA" id="ARBA00034105"/>
    </source>
</evidence>
<evidence type="ECO:0000313" key="25">
    <source>
        <dbReference type="Ensembl" id="ENSSHAP00000017635.2"/>
    </source>
</evidence>
<keyword evidence="12" id="KW-0493">Microtubule</keyword>
<feature type="compositionally biased region" description="Polar residues" evidence="22">
    <location>
        <begin position="463"/>
        <end position="498"/>
    </location>
</feature>
<feature type="region of interest" description="Disordered" evidence="22">
    <location>
        <begin position="197"/>
        <end position="272"/>
    </location>
</feature>
<dbReference type="GO" id="GO:0043197">
    <property type="term" value="C:dendritic spine"/>
    <property type="evidence" value="ECO:0007669"/>
    <property type="project" value="Ensembl"/>
</dbReference>
<keyword evidence="8" id="KW-0963">Cytoplasm</keyword>
<name>G3WQD0_SARHA</name>
<dbReference type="PRINTS" id="PR01301">
    <property type="entry name" value="RGSPROTEIN"/>
</dbReference>
<dbReference type="GO" id="GO:0007612">
    <property type="term" value="P:learning"/>
    <property type="evidence" value="ECO:0007669"/>
    <property type="project" value="Ensembl"/>
</dbReference>
<dbReference type="SMART" id="SM00455">
    <property type="entry name" value="RBD"/>
    <property type="match status" value="2"/>
</dbReference>
<evidence type="ECO:0000256" key="9">
    <source>
        <dbReference type="ARBA" id="ARBA00022553"/>
    </source>
</evidence>
<dbReference type="GO" id="GO:0008017">
    <property type="term" value="F:microtubule binding"/>
    <property type="evidence" value="ECO:0007669"/>
    <property type="project" value="Ensembl"/>
</dbReference>
<keyword evidence="10" id="KW-0132">Cell division</keyword>
<evidence type="ECO:0000256" key="5">
    <source>
        <dbReference type="ARBA" id="ARBA00004647"/>
    </source>
</evidence>
<dbReference type="InterPro" id="IPR029071">
    <property type="entry name" value="Ubiquitin-like_domsf"/>
</dbReference>
<dbReference type="GO" id="GO:0032794">
    <property type="term" value="F:GTPase activating protein binding"/>
    <property type="evidence" value="ECO:0007669"/>
    <property type="project" value="Ensembl"/>
</dbReference>
<gene>
    <name evidence="25" type="primary">RGS14</name>
</gene>
<evidence type="ECO:0000256" key="17">
    <source>
        <dbReference type="ARBA" id="ARBA00023242"/>
    </source>
</evidence>
<dbReference type="GO" id="GO:0016605">
    <property type="term" value="C:PML body"/>
    <property type="evidence" value="ECO:0007669"/>
    <property type="project" value="UniProtKB-SubCell"/>
</dbReference>
<dbReference type="Proteomes" id="UP000007648">
    <property type="component" value="Unassembled WGS sequence"/>
</dbReference>
<dbReference type="GO" id="GO:0005092">
    <property type="term" value="F:GDP-dissociation inhibitor activity"/>
    <property type="evidence" value="ECO:0007669"/>
    <property type="project" value="Ensembl"/>
</dbReference>
<reference evidence="25" key="3">
    <citation type="submission" date="2025-09" db="UniProtKB">
        <authorList>
            <consortium name="Ensembl"/>
        </authorList>
    </citation>
    <scope>IDENTIFICATION</scope>
</reference>
<dbReference type="CDD" id="cd08743">
    <property type="entry name" value="RGS_RGS14"/>
    <property type="match status" value="1"/>
</dbReference>
<sequence length="586" mass="63741">MVSALIGGPCDRRDARKSQAPGRPQRAHELSNVAGPEGAGEGRGSTLSVHSLPSGPSSPFTSEEQPVASWALSFERLLQDPLGLAYFTEFLKKEFSAENLSFWKACEQFQQIPASDTQQLAQEARCIYEEFLSSQALNPVNIDRQAWLGEEVLATPNPDMFRVQQLQIFNLMKFDSYARFVKSPMYRECLLAEAEGRPLCEPGTSDPGSPNTTFRKKPKLKPGKSLPLGVEDLGQLPNTEAFGGRGPRKSFRRELGTTNGNPALRRESQGSLNSSASLDLGFLAFVSSKSETQSHRKSLGGPEGEGESRVGRYCCVYLPDGTASLALVRPGLTIRSMLASICEKRGLSLPDIKVYLVGNEQKALVLDQDCTVLADQEVKLENRISFELEIIPLGKVVRITSKSSKRLKEALFPILGKHGLSLQQISVYLSGEKRTLDLEKLVSSVSAQRLVLDTLPGVKITRTESTSPSQSQGGPLQTEGKTSQPSSLLTNSLGQGPRSTGKRHTCDIEGLVELLNRVQSSRADDQRGLLRKEDLVLPDFLQLPVQQPSLPEEQPHGEAPQSPPPQTEPPPPAQGDPAESSASPAL</sequence>
<evidence type="ECO:0000256" key="14">
    <source>
        <dbReference type="ARBA" id="ARBA00023018"/>
    </source>
</evidence>